<proteinExistence type="inferred from homology"/>
<evidence type="ECO:0000256" key="6">
    <source>
        <dbReference type="ARBA" id="ARBA00022857"/>
    </source>
</evidence>
<keyword evidence="8" id="KW-0809">Transit peptide</keyword>
<keyword evidence="20" id="KW-1185">Reference proteome</keyword>
<dbReference type="InterPro" id="IPR023940">
    <property type="entry name" value="DHDPR_bac"/>
</dbReference>
<dbReference type="EC" id="1.17.1.8" evidence="13"/>
<dbReference type="Proteomes" id="UP001419268">
    <property type="component" value="Unassembled WGS sequence"/>
</dbReference>
<dbReference type="FunFam" id="3.30.360.10:FF:000037">
    <property type="entry name" value="4-hydroxy-tetrahydrodipicolinate reductase 2, chloroplastic"/>
    <property type="match status" value="1"/>
</dbReference>
<dbReference type="SUPFAM" id="SSF51735">
    <property type="entry name" value="NAD(P)-binding Rossmann-fold domains"/>
    <property type="match status" value="1"/>
</dbReference>
<comment type="pathway">
    <text evidence="12">Amino-acid biosynthesis; L-lysine biosynthesis via DAP pathway; (S)-tetrahydrodipicolinate from L-aspartate: step 4/4.</text>
</comment>
<evidence type="ECO:0000256" key="4">
    <source>
        <dbReference type="ARBA" id="ARBA00022605"/>
    </source>
</evidence>
<evidence type="ECO:0000256" key="7">
    <source>
        <dbReference type="ARBA" id="ARBA00022915"/>
    </source>
</evidence>
<dbReference type="InterPro" id="IPR000846">
    <property type="entry name" value="DapB_N"/>
</dbReference>
<reference evidence="19 20" key="1">
    <citation type="submission" date="2024-01" db="EMBL/GenBank/DDBJ databases">
        <title>Genome assemblies of Stephania.</title>
        <authorList>
            <person name="Yang L."/>
        </authorList>
    </citation>
    <scope>NUCLEOTIDE SEQUENCE [LARGE SCALE GENOMIC DNA]</scope>
    <source>
        <strain evidence="19">JXDWG</strain>
        <tissue evidence="19">Leaf</tissue>
    </source>
</reference>
<evidence type="ECO:0000256" key="11">
    <source>
        <dbReference type="ARBA" id="ARBA00023154"/>
    </source>
</evidence>
<comment type="similarity">
    <text evidence="2">Belongs to the DapB family.</text>
</comment>
<comment type="catalytic activity">
    <reaction evidence="15">
        <text>(S)-2,3,4,5-tetrahydrodipicolinate + NAD(+) + H2O = (2S,4S)-4-hydroxy-2,3,4,5-tetrahydrodipicolinate + NADH + H(+)</text>
        <dbReference type="Rhea" id="RHEA:35323"/>
        <dbReference type="ChEBI" id="CHEBI:15377"/>
        <dbReference type="ChEBI" id="CHEBI:15378"/>
        <dbReference type="ChEBI" id="CHEBI:16845"/>
        <dbReference type="ChEBI" id="CHEBI:57540"/>
        <dbReference type="ChEBI" id="CHEBI:57945"/>
        <dbReference type="ChEBI" id="CHEBI:67139"/>
        <dbReference type="EC" id="1.17.1.8"/>
    </reaction>
</comment>
<dbReference type="InterPro" id="IPR036291">
    <property type="entry name" value="NAD(P)-bd_dom_sf"/>
</dbReference>
<sequence length="377" mass="41529">MATVFRATASLFSPQQQNLKLIHSSSSRRSVCCRRRRFGIRLRAMAAQSAIVEEEEKPLVRNLAFPIMVNGCTGKMGKAVIEAATSAGLQLVPVSFSSEEDAGQVVQLGGKDIHVHGPSGREDILASVFHENPDLIVVDYTVPSAVNDNAELYSKVGVPFVMGTTGGDRERLYKTVEDSKIYAVISPQMGKQVVAFLAAMEIMAEQFPGAFSGYSLEVMESHQASKLDTSGTAKAVISCFQKLGVSFDIDQVQLIRDPKLQLEMVGVPEEHLAGHAFHMYHLTSPDKTVSFEFQHNVCGRSIYAEGTVDAAIFLASKVRFEGRQENLQHDRRLARRQHAMMRSSIVLVPHGVNPEELECLNWSHCKSNIEALVDEIL</sequence>
<keyword evidence="10" id="KW-0520">NAD</keyword>
<accession>A0AAP0F6G0</accession>
<dbReference type="EMBL" id="JBBNAG010000009">
    <property type="protein sequence ID" value="KAK9106135.1"/>
    <property type="molecule type" value="Genomic_DNA"/>
</dbReference>
<keyword evidence="4" id="KW-0028">Amino-acid biosynthesis</keyword>
<keyword evidence="7" id="KW-0220">Diaminopimelate biosynthesis</keyword>
<dbReference type="Gene3D" id="3.40.50.720">
    <property type="entry name" value="NAD(P)-binding Rossmann-like Domain"/>
    <property type="match status" value="1"/>
</dbReference>
<dbReference type="Pfam" id="PF05173">
    <property type="entry name" value="DapB_C"/>
    <property type="match status" value="1"/>
</dbReference>
<dbReference type="InterPro" id="IPR022663">
    <property type="entry name" value="DapB_C"/>
</dbReference>
<keyword evidence="6" id="KW-0521">NADP</keyword>
<gene>
    <name evidence="19" type="ORF">Scep_022979</name>
</gene>
<dbReference type="GO" id="GO:0009570">
    <property type="term" value="C:chloroplast stroma"/>
    <property type="evidence" value="ECO:0007669"/>
    <property type="project" value="TreeGrafter"/>
</dbReference>
<evidence type="ECO:0000256" key="16">
    <source>
        <dbReference type="ARBA" id="ARBA00057936"/>
    </source>
</evidence>
<keyword evidence="3" id="KW-0150">Chloroplast</keyword>
<evidence type="ECO:0000256" key="5">
    <source>
        <dbReference type="ARBA" id="ARBA00022640"/>
    </source>
</evidence>
<dbReference type="PANTHER" id="PTHR20836:SF0">
    <property type="entry name" value="4-HYDROXY-TETRAHYDRODIPICOLINATE REDUCTASE 1, CHLOROPLASTIC-RELATED"/>
    <property type="match status" value="1"/>
</dbReference>
<evidence type="ECO:0000259" key="18">
    <source>
        <dbReference type="Pfam" id="PF05173"/>
    </source>
</evidence>
<feature type="domain" description="Dihydrodipicolinate reductase C-terminal" evidence="18">
    <location>
        <begin position="193"/>
        <end position="317"/>
    </location>
</feature>
<evidence type="ECO:0000256" key="1">
    <source>
        <dbReference type="ARBA" id="ARBA00004229"/>
    </source>
</evidence>
<dbReference type="NCBIfam" id="TIGR02130">
    <property type="entry name" value="dapB_plant"/>
    <property type="match status" value="1"/>
</dbReference>
<dbReference type="PANTHER" id="PTHR20836">
    <property type="entry name" value="DIHYDRODIPICOLINATE REDUCTASE"/>
    <property type="match status" value="1"/>
</dbReference>
<evidence type="ECO:0000256" key="3">
    <source>
        <dbReference type="ARBA" id="ARBA00022528"/>
    </source>
</evidence>
<dbReference type="InterPro" id="IPR011859">
    <property type="entry name" value="Dihydrodipicolinate_Rdtase_pln"/>
</dbReference>
<dbReference type="GO" id="GO:0019877">
    <property type="term" value="P:diaminopimelate biosynthetic process"/>
    <property type="evidence" value="ECO:0007669"/>
    <property type="project" value="UniProtKB-KW"/>
</dbReference>
<dbReference type="CDD" id="cd02274">
    <property type="entry name" value="DHDPR_N"/>
    <property type="match status" value="1"/>
</dbReference>
<keyword evidence="5" id="KW-0934">Plastid</keyword>
<dbReference type="GO" id="GO:0009089">
    <property type="term" value="P:lysine biosynthetic process via diaminopimelate"/>
    <property type="evidence" value="ECO:0007669"/>
    <property type="project" value="InterPro"/>
</dbReference>
<keyword evidence="9" id="KW-0560">Oxidoreductase</keyword>
<evidence type="ECO:0000256" key="14">
    <source>
        <dbReference type="ARBA" id="ARBA00049080"/>
    </source>
</evidence>
<protein>
    <recommendedName>
        <fullName evidence="13">4-hydroxy-tetrahydrodipicolinate reductase</fullName>
        <ecNumber evidence="13">1.17.1.8</ecNumber>
    </recommendedName>
</protein>
<dbReference type="Pfam" id="PF01113">
    <property type="entry name" value="DapB_N"/>
    <property type="match status" value="1"/>
</dbReference>
<evidence type="ECO:0000256" key="9">
    <source>
        <dbReference type="ARBA" id="ARBA00023002"/>
    </source>
</evidence>
<dbReference type="GO" id="GO:0008839">
    <property type="term" value="F:4-hydroxy-tetrahydrodipicolinate reductase"/>
    <property type="evidence" value="ECO:0007669"/>
    <property type="project" value="UniProtKB-EC"/>
</dbReference>
<dbReference type="GO" id="GO:0070402">
    <property type="term" value="F:NADPH binding"/>
    <property type="evidence" value="ECO:0007669"/>
    <property type="project" value="InterPro"/>
</dbReference>
<evidence type="ECO:0000313" key="20">
    <source>
        <dbReference type="Proteomes" id="UP001419268"/>
    </source>
</evidence>
<organism evidence="19 20">
    <name type="scientific">Stephania cephalantha</name>
    <dbReference type="NCBI Taxonomy" id="152367"/>
    <lineage>
        <taxon>Eukaryota</taxon>
        <taxon>Viridiplantae</taxon>
        <taxon>Streptophyta</taxon>
        <taxon>Embryophyta</taxon>
        <taxon>Tracheophyta</taxon>
        <taxon>Spermatophyta</taxon>
        <taxon>Magnoliopsida</taxon>
        <taxon>Ranunculales</taxon>
        <taxon>Menispermaceae</taxon>
        <taxon>Menispermoideae</taxon>
        <taxon>Cissampelideae</taxon>
        <taxon>Stephania</taxon>
    </lineage>
</organism>
<evidence type="ECO:0000313" key="19">
    <source>
        <dbReference type="EMBL" id="KAK9106135.1"/>
    </source>
</evidence>
<dbReference type="AlphaFoldDB" id="A0AAP0F6G0"/>
<comment type="function">
    <text evidence="16">Catalyzes the conversion of 4-hydroxy-tetrahydrodipicolinate (HTPA) to tetrahydrodipicolinate.</text>
</comment>
<evidence type="ECO:0000256" key="12">
    <source>
        <dbReference type="ARBA" id="ARBA00037922"/>
    </source>
</evidence>
<keyword evidence="11" id="KW-0457">Lysine biosynthesis</keyword>
<evidence type="ECO:0000256" key="13">
    <source>
        <dbReference type="ARBA" id="ARBA00038983"/>
    </source>
</evidence>
<evidence type="ECO:0000256" key="8">
    <source>
        <dbReference type="ARBA" id="ARBA00022946"/>
    </source>
</evidence>
<comment type="catalytic activity">
    <reaction evidence="14">
        <text>(S)-2,3,4,5-tetrahydrodipicolinate + NADP(+) + H2O = (2S,4S)-4-hydroxy-2,3,4,5-tetrahydrodipicolinate + NADPH + H(+)</text>
        <dbReference type="Rhea" id="RHEA:35331"/>
        <dbReference type="ChEBI" id="CHEBI:15377"/>
        <dbReference type="ChEBI" id="CHEBI:15378"/>
        <dbReference type="ChEBI" id="CHEBI:16845"/>
        <dbReference type="ChEBI" id="CHEBI:57783"/>
        <dbReference type="ChEBI" id="CHEBI:58349"/>
        <dbReference type="ChEBI" id="CHEBI:67139"/>
        <dbReference type="EC" id="1.17.1.8"/>
    </reaction>
</comment>
<evidence type="ECO:0000256" key="15">
    <source>
        <dbReference type="ARBA" id="ARBA00049396"/>
    </source>
</evidence>
<feature type="domain" description="Dihydrodipicolinate reductase N-terminal" evidence="17">
    <location>
        <begin position="66"/>
        <end position="189"/>
    </location>
</feature>
<name>A0AAP0F6G0_9MAGN</name>
<comment type="subcellular location">
    <subcellularLocation>
        <location evidence="1">Plastid</location>
        <location evidence="1">Chloroplast</location>
    </subcellularLocation>
</comment>
<comment type="caution">
    <text evidence="19">The sequence shown here is derived from an EMBL/GenBank/DDBJ whole genome shotgun (WGS) entry which is preliminary data.</text>
</comment>
<evidence type="ECO:0000259" key="17">
    <source>
        <dbReference type="Pfam" id="PF01113"/>
    </source>
</evidence>
<evidence type="ECO:0000256" key="10">
    <source>
        <dbReference type="ARBA" id="ARBA00023027"/>
    </source>
</evidence>
<evidence type="ECO:0000256" key="2">
    <source>
        <dbReference type="ARBA" id="ARBA00006642"/>
    </source>
</evidence>
<dbReference type="FunFam" id="3.40.50.720:FF:000264">
    <property type="entry name" value="4-hydroxy-tetrahydrodipicolinate reductase 2 chloroplastic"/>
    <property type="match status" value="1"/>
</dbReference>